<sequence length="81" mass="9444">MHALKNSTYIWQRTRPHKAKVKHVRIKNQDGTIVVGLVEYALIFVEGKMWLIAGAYIEILDMKVLPWAREMFGDNIVFTQD</sequence>
<dbReference type="AlphaFoldDB" id="A0A0K2U0T8"/>
<dbReference type="EMBL" id="HACA01014502">
    <property type="protein sequence ID" value="CDW31863.1"/>
    <property type="molecule type" value="Transcribed_RNA"/>
</dbReference>
<accession>A0A0K2U0T8</accession>
<proteinExistence type="predicted"/>
<name>A0A0K2U0T8_LEPSM</name>
<protein>
    <submittedName>
        <fullName evidence="1">Uncharacterized protein</fullName>
    </submittedName>
</protein>
<evidence type="ECO:0000313" key="1">
    <source>
        <dbReference type="EMBL" id="CDW31864.1"/>
    </source>
</evidence>
<dbReference type="EMBL" id="HACA01014503">
    <property type="protein sequence ID" value="CDW31864.1"/>
    <property type="molecule type" value="Transcribed_RNA"/>
</dbReference>
<reference evidence="1" key="1">
    <citation type="submission" date="2014-05" db="EMBL/GenBank/DDBJ databases">
        <authorList>
            <person name="Chronopoulou M."/>
        </authorList>
    </citation>
    <scope>NUCLEOTIDE SEQUENCE</scope>
    <source>
        <tissue evidence="1">Whole organism</tissue>
    </source>
</reference>
<organism evidence="1">
    <name type="scientific">Lepeophtheirus salmonis</name>
    <name type="common">Salmon louse</name>
    <name type="synonym">Caligus salmonis</name>
    <dbReference type="NCBI Taxonomy" id="72036"/>
    <lineage>
        <taxon>Eukaryota</taxon>
        <taxon>Metazoa</taxon>
        <taxon>Ecdysozoa</taxon>
        <taxon>Arthropoda</taxon>
        <taxon>Crustacea</taxon>
        <taxon>Multicrustacea</taxon>
        <taxon>Hexanauplia</taxon>
        <taxon>Copepoda</taxon>
        <taxon>Siphonostomatoida</taxon>
        <taxon>Caligidae</taxon>
        <taxon>Lepeophtheirus</taxon>
    </lineage>
</organism>